<reference evidence="5" key="1">
    <citation type="journal article" date="2019" name="Gigascience">
        <title>De novo genome assembly of the endangered Acer yangbiense, a plant species with extremely small populations endemic to Yunnan Province, China.</title>
        <authorList>
            <person name="Yang J."/>
            <person name="Wariss H.M."/>
            <person name="Tao L."/>
            <person name="Zhang R."/>
            <person name="Yun Q."/>
            <person name="Hollingsworth P."/>
            <person name="Dao Z."/>
            <person name="Luo G."/>
            <person name="Guo H."/>
            <person name="Ma Y."/>
            <person name="Sun W."/>
        </authorList>
    </citation>
    <scope>NUCLEOTIDE SEQUENCE [LARGE SCALE GENOMIC DNA]</scope>
    <source>
        <strain evidence="5">cv. br00</strain>
    </source>
</reference>
<feature type="compositionally biased region" description="Basic residues" evidence="3">
    <location>
        <begin position="312"/>
        <end position="326"/>
    </location>
</feature>
<evidence type="ECO:0000313" key="4">
    <source>
        <dbReference type="EMBL" id="KAB5540806.1"/>
    </source>
</evidence>
<proteinExistence type="predicted"/>
<dbReference type="Proteomes" id="UP000326939">
    <property type="component" value="Chromosome 9"/>
</dbReference>
<keyword evidence="2" id="KW-0131">Cell cycle</keyword>
<protein>
    <submittedName>
        <fullName evidence="4">Uncharacterized protein</fullName>
    </submittedName>
</protein>
<comment type="caution">
    <text evidence="4">The sequence shown here is derived from an EMBL/GenBank/DDBJ whole genome shotgun (WGS) entry which is preliminary data.</text>
</comment>
<feature type="compositionally biased region" description="Acidic residues" evidence="3">
    <location>
        <begin position="279"/>
        <end position="289"/>
    </location>
</feature>
<organism evidence="4 5">
    <name type="scientific">Salix brachista</name>
    <dbReference type="NCBI Taxonomy" id="2182728"/>
    <lineage>
        <taxon>Eukaryota</taxon>
        <taxon>Viridiplantae</taxon>
        <taxon>Streptophyta</taxon>
        <taxon>Embryophyta</taxon>
        <taxon>Tracheophyta</taxon>
        <taxon>Spermatophyta</taxon>
        <taxon>Magnoliopsida</taxon>
        <taxon>eudicotyledons</taxon>
        <taxon>Gunneridae</taxon>
        <taxon>Pentapetalae</taxon>
        <taxon>rosids</taxon>
        <taxon>fabids</taxon>
        <taxon>Malpighiales</taxon>
        <taxon>Salicaceae</taxon>
        <taxon>Saliceae</taxon>
        <taxon>Salix</taxon>
    </lineage>
</organism>
<evidence type="ECO:0000313" key="5">
    <source>
        <dbReference type="Proteomes" id="UP000326939"/>
    </source>
</evidence>
<gene>
    <name evidence="4" type="ORF">DKX38_013780</name>
</gene>
<dbReference type="InterPro" id="IPR040389">
    <property type="entry name" value="SMR"/>
</dbReference>
<evidence type="ECO:0000256" key="1">
    <source>
        <dbReference type="ARBA" id="ARBA00023013"/>
    </source>
</evidence>
<dbReference type="PANTHER" id="PTHR33142:SF66">
    <property type="entry name" value="CYCLIN-DEPENDENT PROTEIN KINASE INHIBITOR SMR3"/>
    <property type="match status" value="1"/>
</dbReference>
<dbReference type="GO" id="GO:0004860">
    <property type="term" value="F:protein kinase inhibitor activity"/>
    <property type="evidence" value="ECO:0007669"/>
    <property type="project" value="UniProtKB-KW"/>
</dbReference>
<name>A0A5N5LFK3_9ROSI</name>
<sequence length="363" mass="40850">MVSGSRICVKRLSLMQGITRRAWRCSVKEKGSCGSLQRRENVKKKTYHFDSPPQLWLLALRRWCTDLLQSFGEDEKGDQISVDDLQRKGSEGREKGLLTREKMGKVYVCSSGDPQGRDGGKEKVALDPSPNCVSKFPTFSLPPLLKNISIADTQTSSETLTKGGHFICFSKSSSRFQRFCPLFALINQEGSFVMFSELKSLSLMELSTSEMFFSEKDLNPSMEFNFLVRSALELGDDCEIEPQELHKEKEVEEEEEQEDDCEVSVPTLKIKLPSVEAFQIEDDKDDDDDGFKTPTSLDRKIPVIFQCPPAPRKPKSLPSTKRKSAQRRVLLDLSNEIESLFPPAPAGDLGGKIKKVRHGNDTK</sequence>
<dbReference type="GO" id="GO:0032875">
    <property type="term" value="P:regulation of DNA endoreduplication"/>
    <property type="evidence" value="ECO:0007669"/>
    <property type="project" value="InterPro"/>
</dbReference>
<evidence type="ECO:0000256" key="2">
    <source>
        <dbReference type="ARBA" id="ARBA00023306"/>
    </source>
</evidence>
<accession>A0A5N5LFK3</accession>
<keyword evidence="5" id="KW-1185">Reference proteome</keyword>
<dbReference type="EMBL" id="VDCV01000009">
    <property type="protein sequence ID" value="KAB5540806.1"/>
    <property type="molecule type" value="Genomic_DNA"/>
</dbReference>
<dbReference type="AlphaFoldDB" id="A0A5N5LFK3"/>
<keyword evidence="1" id="KW-0649">Protein kinase inhibitor</keyword>
<dbReference type="PANTHER" id="PTHR33142">
    <property type="entry name" value="CYCLIN-DEPENDENT PROTEIN KINASE INHIBITOR SMR13"/>
    <property type="match status" value="1"/>
</dbReference>
<feature type="region of interest" description="Disordered" evidence="3">
    <location>
        <begin position="279"/>
        <end position="363"/>
    </location>
</feature>
<evidence type="ECO:0000256" key="3">
    <source>
        <dbReference type="SAM" id="MobiDB-lite"/>
    </source>
</evidence>
<dbReference type="GO" id="GO:0005634">
    <property type="term" value="C:nucleus"/>
    <property type="evidence" value="ECO:0007669"/>
    <property type="project" value="TreeGrafter"/>
</dbReference>